<keyword evidence="4" id="KW-1185">Reference proteome</keyword>
<dbReference type="GO" id="GO:0016787">
    <property type="term" value="F:hydrolase activity"/>
    <property type="evidence" value="ECO:0007669"/>
    <property type="project" value="InterPro"/>
</dbReference>
<organism evidence="3 4">
    <name type="scientific">Pedobacter roseus</name>
    <dbReference type="NCBI Taxonomy" id="336820"/>
    <lineage>
        <taxon>Bacteria</taxon>
        <taxon>Pseudomonadati</taxon>
        <taxon>Bacteroidota</taxon>
        <taxon>Sphingobacteriia</taxon>
        <taxon>Sphingobacteriales</taxon>
        <taxon>Sphingobacteriaceae</taxon>
        <taxon>Pedobacter</taxon>
    </lineage>
</organism>
<dbReference type="InterPro" id="IPR029052">
    <property type="entry name" value="Metallo-depent_PP-like"/>
</dbReference>
<sequence>MKIYKKVIFALFLMISMRTFAQVEQDGPYIWRSGNQIINRYILDNVLHVDSLKEDALIAVRFAKNVDWNFSFKLHKKIVVPPASYSGVNKMFVLSDIEGEFEAFRALMIGNGVMDEKYNWTFGKGQLVICGDLFDRGKEVMPYLWLLYKLEEDAAKKGGFVHVVLGNHDIMNMAGDLRYHSPKYAASAKLMNLEYGKLIDADTEIGKWLRSKNAIEKIGDRIFMHAGISPKINASDFSLQAINDKCRSYYGIATKKLPEEGRLLMGTSGPFWYRGYFGKDRTSPATVDSTLAKFACKQIVVGHTITKENIAGYYNGKVIGVDVNEHSGDRKAVLFINNKTFVVDDKGKQQLLEIKDAPAAIE</sequence>
<dbReference type="Proteomes" id="UP000515806">
    <property type="component" value="Chromosome"/>
</dbReference>
<reference evidence="3 4" key="1">
    <citation type="submission" date="2020-08" db="EMBL/GenBank/DDBJ databases">
        <title>Genome sequence of Pedobacter roseus KACC 11594T.</title>
        <authorList>
            <person name="Hyun D.-W."/>
            <person name="Bae J.-W."/>
        </authorList>
    </citation>
    <scope>NUCLEOTIDE SEQUENCE [LARGE SCALE GENOMIC DNA]</scope>
    <source>
        <strain evidence="3 4">KACC 11594</strain>
    </source>
</reference>
<feature type="signal peptide" evidence="1">
    <location>
        <begin position="1"/>
        <end position="21"/>
    </location>
</feature>
<dbReference type="RefSeq" id="WP_187590944.1">
    <property type="nucleotide sequence ID" value="NZ_CP060723.1"/>
</dbReference>
<feature type="domain" description="Calcineurin-like phosphoesterase" evidence="2">
    <location>
        <begin position="93"/>
        <end position="304"/>
    </location>
</feature>
<proteinExistence type="predicted"/>
<dbReference type="Pfam" id="PF00149">
    <property type="entry name" value="Metallophos"/>
    <property type="match status" value="1"/>
</dbReference>
<feature type="chain" id="PRO_5028817947" evidence="1">
    <location>
        <begin position="22"/>
        <end position="362"/>
    </location>
</feature>
<accession>A0A7G9QA31</accession>
<dbReference type="KEGG" id="proe:H9L23_13690"/>
<keyword evidence="1" id="KW-0732">Signal</keyword>
<gene>
    <name evidence="3" type="ORF">H9L23_13690</name>
</gene>
<dbReference type="Gene3D" id="3.60.21.10">
    <property type="match status" value="1"/>
</dbReference>
<protein>
    <submittedName>
        <fullName evidence="3">Metallophosphoesterase</fullName>
    </submittedName>
</protein>
<name>A0A7G9QA31_9SPHI</name>
<dbReference type="InterPro" id="IPR004843">
    <property type="entry name" value="Calcineurin-like_PHP"/>
</dbReference>
<evidence type="ECO:0000256" key="1">
    <source>
        <dbReference type="SAM" id="SignalP"/>
    </source>
</evidence>
<evidence type="ECO:0000313" key="3">
    <source>
        <dbReference type="EMBL" id="QNN40206.1"/>
    </source>
</evidence>
<dbReference type="PANTHER" id="PTHR46546">
    <property type="entry name" value="SHEWANELLA-LIKE PROTEIN PHOSPHATASE 1"/>
    <property type="match status" value="1"/>
</dbReference>
<dbReference type="EMBL" id="CP060723">
    <property type="protein sequence ID" value="QNN40206.1"/>
    <property type="molecule type" value="Genomic_DNA"/>
</dbReference>
<evidence type="ECO:0000259" key="2">
    <source>
        <dbReference type="Pfam" id="PF00149"/>
    </source>
</evidence>
<dbReference type="AlphaFoldDB" id="A0A7G9QA31"/>
<dbReference type="PANTHER" id="PTHR46546:SF4">
    <property type="entry name" value="SHEWANELLA-LIKE PROTEIN PHOSPHATASE 1"/>
    <property type="match status" value="1"/>
</dbReference>
<dbReference type="SUPFAM" id="SSF56300">
    <property type="entry name" value="Metallo-dependent phosphatases"/>
    <property type="match status" value="1"/>
</dbReference>
<evidence type="ECO:0000313" key="4">
    <source>
        <dbReference type="Proteomes" id="UP000515806"/>
    </source>
</evidence>